<feature type="region of interest" description="Disordered" evidence="1">
    <location>
        <begin position="116"/>
        <end position="137"/>
    </location>
</feature>
<sequence length="244" mass="27783">MIPPLQIKEQLPPFYSLPSYQYDGKQYYSADDIIHSFFKGKSQKTSKIIGVLHSDHKTISNIVQRELGFRRVKKSAIILSFTAVVETILKITKGNKDQDRLILHLFQSFNNVNALSNQHKEDEKSRQPNNVQPQQRSVTHIAMKQTSCEPPAHFYYMQPMSDVSANPFNGVASVTPISHHRTPQTTSRDCFLMHQELNEHQSNLNQAIGSAFPTFSADYASGLTNDQTSLYKKRKLGSVTNEWQ</sequence>
<dbReference type="AlphaFoldDB" id="A0AA88KQY8"/>
<dbReference type="GeneID" id="68104935"/>
<name>A0AA88KQY8_NAELO</name>
<reference evidence="2 3" key="1">
    <citation type="journal article" date="2018" name="BMC Genomics">
        <title>The genome of Naegleria lovaniensis, the basis for a comparative approach to unravel pathogenicity factors of the human pathogenic amoeba N. fowleri.</title>
        <authorList>
            <person name="Liechti N."/>
            <person name="Schurch N."/>
            <person name="Bruggmann R."/>
            <person name="Wittwer M."/>
        </authorList>
    </citation>
    <scope>NUCLEOTIDE SEQUENCE [LARGE SCALE GENOMIC DNA]</scope>
    <source>
        <strain evidence="2 3">ATCC 30569</strain>
    </source>
</reference>
<gene>
    <name evidence="2" type="ORF">C9374_012481</name>
</gene>
<protein>
    <submittedName>
        <fullName evidence="2">Uncharacterized protein</fullName>
    </submittedName>
</protein>
<evidence type="ECO:0000313" key="3">
    <source>
        <dbReference type="Proteomes" id="UP000816034"/>
    </source>
</evidence>
<keyword evidence="3" id="KW-1185">Reference proteome</keyword>
<dbReference type="RefSeq" id="XP_044554123.1">
    <property type="nucleotide sequence ID" value="XM_044688252.1"/>
</dbReference>
<proteinExistence type="predicted"/>
<dbReference type="EMBL" id="PYSW02000005">
    <property type="protein sequence ID" value="KAG2392229.1"/>
    <property type="molecule type" value="Genomic_DNA"/>
</dbReference>
<feature type="compositionally biased region" description="Polar residues" evidence="1">
    <location>
        <begin position="127"/>
        <end position="137"/>
    </location>
</feature>
<evidence type="ECO:0000256" key="1">
    <source>
        <dbReference type="SAM" id="MobiDB-lite"/>
    </source>
</evidence>
<organism evidence="2 3">
    <name type="scientific">Naegleria lovaniensis</name>
    <name type="common">Amoeba</name>
    <dbReference type="NCBI Taxonomy" id="51637"/>
    <lineage>
        <taxon>Eukaryota</taxon>
        <taxon>Discoba</taxon>
        <taxon>Heterolobosea</taxon>
        <taxon>Tetramitia</taxon>
        <taxon>Eutetramitia</taxon>
        <taxon>Vahlkampfiidae</taxon>
        <taxon>Naegleria</taxon>
    </lineage>
</organism>
<accession>A0AA88KQY8</accession>
<comment type="caution">
    <text evidence="2">The sequence shown here is derived from an EMBL/GenBank/DDBJ whole genome shotgun (WGS) entry which is preliminary data.</text>
</comment>
<evidence type="ECO:0000313" key="2">
    <source>
        <dbReference type="EMBL" id="KAG2392229.1"/>
    </source>
</evidence>
<dbReference type="Proteomes" id="UP000816034">
    <property type="component" value="Unassembled WGS sequence"/>
</dbReference>